<dbReference type="EMBL" id="JAFCMP010000046">
    <property type="protein sequence ID" value="KAG5189722.1"/>
    <property type="molecule type" value="Genomic_DNA"/>
</dbReference>
<keyword evidence="2" id="KW-0812">Transmembrane</keyword>
<keyword evidence="2" id="KW-0472">Membrane</keyword>
<name>A0A835Z8K2_9STRA</name>
<gene>
    <name evidence="3" type="ORF">JKP88DRAFT_275424</name>
</gene>
<reference evidence="3" key="1">
    <citation type="submission" date="2021-02" db="EMBL/GenBank/DDBJ databases">
        <title>First Annotated Genome of the Yellow-green Alga Tribonema minus.</title>
        <authorList>
            <person name="Mahan K.M."/>
        </authorList>
    </citation>
    <scope>NUCLEOTIDE SEQUENCE</scope>
    <source>
        <strain evidence="3">UTEX B ZZ1240</strain>
    </source>
</reference>
<protein>
    <submittedName>
        <fullName evidence="3">Uncharacterized protein</fullName>
    </submittedName>
</protein>
<feature type="transmembrane region" description="Helical" evidence="2">
    <location>
        <begin position="47"/>
        <end position="67"/>
    </location>
</feature>
<feature type="transmembrane region" description="Helical" evidence="2">
    <location>
        <begin position="131"/>
        <end position="149"/>
    </location>
</feature>
<evidence type="ECO:0000256" key="2">
    <source>
        <dbReference type="SAM" id="Phobius"/>
    </source>
</evidence>
<accession>A0A835Z8K2</accession>
<dbReference type="AlphaFoldDB" id="A0A835Z8K2"/>
<comment type="caution">
    <text evidence="3">The sequence shown here is derived from an EMBL/GenBank/DDBJ whole genome shotgun (WGS) entry which is preliminary data.</text>
</comment>
<keyword evidence="2" id="KW-1133">Transmembrane helix</keyword>
<evidence type="ECO:0000313" key="4">
    <source>
        <dbReference type="Proteomes" id="UP000664859"/>
    </source>
</evidence>
<feature type="transmembrane region" description="Helical" evidence="2">
    <location>
        <begin position="12"/>
        <end position="35"/>
    </location>
</feature>
<dbReference type="Proteomes" id="UP000664859">
    <property type="component" value="Unassembled WGS sequence"/>
</dbReference>
<proteinExistence type="predicted"/>
<feature type="transmembrane region" description="Helical" evidence="2">
    <location>
        <begin position="79"/>
        <end position="102"/>
    </location>
</feature>
<evidence type="ECO:0000313" key="3">
    <source>
        <dbReference type="EMBL" id="KAG5189722.1"/>
    </source>
</evidence>
<feature type="transmembrane region" description="Helical" evidence="2">
    <location>
        <begin position="218"/>
        <end position="240"/>
    </location>
</feature>
<organism evidence="3 4">
    <name type="scientific">Tribonema minus</name>
    <dbReference type="NCBI Taxonomy" id="303371"/>
    <lineage>
        <taxon>Eukaryota</taxon>
        <taxon>Sar</taxon>
        <taxon>Stramenopiles</taxon>
        <taxon>Ochrophyta</taxon>
        <taxon>PX clade</taxon>
        <taxon>Xanthophyceae</taxon>
        <taxon>Tribonematales</taxon>
        <taxon>Tribonemataceae</taxon>
        <taxon>Tribonema</taxon>
    </lineage>
</organism>
<keyword evidence="4" id="KW-1185">Reference proteome</keyword>
<sequence length="317" mass="34531">MRLVSGTRNAIAWTGTAASLITATYCVHELCYFYINVAQDRASCAQFQAWFVMRGISNILAFLHLFLRANAVNAFNPKWPPWRCFGIVLMLATVGTIAAATVTRTAKPVPNPPFPDRCEEFIEPVPFTLNWIAQLLCHVFFAAFFIWPLRSHMRDVRAAHTGSSVAPATLFDRLKRRASKVRGAPASRDSSGADDNGTADFPGGGNGDVYQALVTRAFASLTGSALFTLLAAVLSVLSVYGVLSDVPVVGFSILDNGFTLASIYFANSAKWNYHNNFDSNHDNFNSNARHGSAAPQRIASNWTPSRVGRSNEVAAAF</sequence>
<evidence type="ECO:0000256" key="1">
    <source>
        <dbReference type="SAM" id="MobiDB-lite"/>
    </source>
</evidence>
<feature type="region of interest" description="Disordered" evidence="1">
    <location>
        <begin position="177"/>
        <end position="202"/>
    </location>
</feature>
<feature type="transmembrane region" description="Helical" evidence="2">
    <location>
        <begin position="246"/>
        <end position="266"/>
    </location>
</feature>